<comment type="caution">
    <text evidence="1">The sequence shown here is derived from an EMBL/GenBank/DDBJ whole genome shotgun (WGS) entry which is preliminary data.</text>
</comment>
<evidence type="ECO:0000313" key="2">
    <source>
        <dbReference type="Proteomes" id="UP000240987"/>
    </source>
</evidence>
<dbReference type="EMBL" id="PYMJ01000007">
    <property type="protein sequence ID" value="PSU49133.1"/>
    <property type="molecule type" value="Genomic_DNA"/>
</dbReference>
<dbReference type="AlphaFoldDB" id="A0A2T3JJF1"/>
<keyword evidence="2" id="KW-1185">Reference proteome</keyword>
<proteinExistence type="predicted"/>
<organism evidence="1 2">
    <name type="scientific">Photobacterium frigidiphilum</name>
    <dbReference type="NCBI Taxonomy" id="264736"/>
    <lineage>
        <taxon>Bacteria</taxon>
        <taxon>Pseudomonadati</taxon>
        <taxon>Pseudomonadota</taxon>
        <taxon>Gammaproteobacteria</taxon>
        <taxon>Vibrionales</taxon>
        <taxon>Vibrionaceae</taxon>
        <taxon>Photobacterium</taxon>
    </lineage>
</organism>
<sequence length="170" mass="19293">MITELIFLTVSAFSTPLLENSTYEQDNTHCRLTINEERHQNDIVLVFSASSEKQHQVHIYHSIPQESPSSGLLTQLSLHQGELLQKNQYIINHALYKVVNNDITIYSTAIGSEQNSAQDFMDSFQRGGYKTQVTIDGIEKKLSFVADHQQALAFYQCAQLASNDYARHTK</sequence>
<gene>
    <name evidence="1" type="ORF">C9J12_09075</name>
</gene>
<dbReference type="OrthoDB" id="5816663at2"/>
<accession>A0A2T3JJF1</accession>
<name>A0A2T3JJF1_9GAMM</name>
<dbReference type="Proteomes" id="UP000240987">
    <property type="component" value="Unassembled WGS sequence"/>
</dbReference>
<evidence type="ECO:0000313" key="1">
    <source>
        <dbReference type="EMBL" id="PSU49133.1"/>
    </source>
</evidence>
<protein>
    <submittedName>
        <fullName evidence="1">Uncharacterized protein</fullName>
    </submittedName>
</protein>
<reference evidence="1 2" key="1">
    <citation type="submission" date="2018-01" db="EMBL/GenBank/DDBJ databases">
        <title>Whole genome sequencing of Histamine producing bacteria.</title>
        <authorList>
            <person name="Butler K."/>
        </authorList>
    </citation>
    <scope>NUCLEOTIDE SEQUENCE [LARGE SCALE GENOMIC DNA]</scope>
    <source>
        <strain evidence="1 2">JCM 12947</strain>
    </source>
</reference>
<dbReference type="RefSeq" id="WP_107242412.1">
    <property type="nucleotide sequence ID" value="NZ_PYMJ01000007.1"/>
</dbReference>